<feature type="domain" description="AD" evidence="1">
    <location>
        <begin position="80"/>
        <end position="167"/>
    </location>
</feature>
<dbReference type="AlphaFoldDB" id="A0A1B6FQS5"/>
<sequence length="167" mass="18900">MATSTGNETHRVFTNDPIHFKSLVNSIVEVETVHGSDTHKGILFTIDPVTETVILLDPVEDYLNMKIITGLNVKNIKCIQSTDVPKIPDNLFKEDWAKYISEEEMESKRIKLKDWLLKNTIPITESGKTLKLSDMLVIEPPYGPEQCMSSNEIVLSKIQNLVKSMPE</sequence>
<proteinExistence type="predicted"/>
<evidence type="ECO:0000259" key="1">
    <source>
        <dbReference type="PROSITE" id="PS52001"/>
    </source>
</evidence>
<dbReference type="Gene3D" id="2.30.30.100">
    <property type="match status" value="1"/>
</dbReference>
<protein>
    <recommendedName>
        <fullName evidence="1">AD domain-containing protein</fullName>
    </recommendedName>
</protein>
<dbReference type="InterPro" id="IPR046857">
    <property type="entry name" value="Gemin6_Sm-like_dom"/>
</dbReference>
<dbReference type="GO" id="GO:0005634">
    <property type="term" value="C:nucleus"/>
    <property type="evidence" value="ECO:0007669"/>
    <property type="project" value="InterPro"/>
</dbReference>
<dbReference type="GO" id="GO:0000387">
    <property type="term" value="P:spliceosomal snRNP assembly"/>
    <property type="evidence" value="ECO:0007669"/>
    <property type="project" value="TreeGrafter"/>
</dbReference>
<dbReference type="PANTHER" id="PTHR14710">
    <property type="entry name" value="GEM-ASSOCIATED PROTEIN 6"/>
    <property type="match status" value="1"/>
</dbReference>
<dbReference type="Pfam" id="PF06372">
    <property type="entry name" value="Gemin6"/>
    <property type="match status" value="1"/>
</dbReference>
<dbReference type="InterPro" id="IPR009422">
    <property type="entry name" value="Gemin6"/>
</dbReference>
<evidence type="ECO:0000313" key="2">
    <source>
        <dbReference type="EMBL" id="JAS52530.1"/>
    </source>
</evidence>
<dbReference type="PROSITE" id="PS52001">
    <property type="entry name" value="AD"/>
    <property type="match status" value="1"/>
</dbReference>
<dbReference type="InterPro" id="IPR047574">
    <property type="entry name" value="AD"/>
</dbReference>
<dbReference type="Pfam" id="PF20417">
    <property type="entry name" value="Gemin6_C"/>
    <property type="match status" value="1"/>
</dbReference>
<gene>
    <name evidence="2" type="ORF">g.10970</name>
</gene>
<dbReference type="PANTHER" id="PTHR14710:SF2">
    <property type="entry name" value="GEM-ASSOCIATED PROTEIN 6"/>
    <property type="match status" value="1"/>
</dbReference>
<name>A0A1B6FQS5_9HEMI</name>
<dbReference type="EMBL" id="GECZ01017239">
    <property type="protein sequence ID" value="JAS52530.1"/>
    <property type="molecule type" value="Transcribed_RNA"/>
</dbReference>
<accession>A0A1B6FQS5</accession>
<dbReference type="InterPro" id="IPR046856">
    <property type="entry name" value="Gemin6_C"/>
</dbReference>
<dbReference type="GO" id="GO:0032797">
    <property type="term" value="C:SMN complex"/>
    <property type="evidence" value="ECO:0007669"/>
    <property type="project" value="TreeGrafter"/>
</dbReference>
<dbReference type="GO" id="GO:0000245">
    <property type="term" value="P:spliceosomal complex assembly"/>
    <property type="evidence" value="ECO:0007669"/>
    <property type="project" value="InterPro"/>
</dbReference>
<organism evidence="2">
    <name type="scientific">Cuerna arida</name>
    <dbReference type="NCBI Taxonomy" id="1464854"/>
    <lineage>
        <taxon>Eukaryota</taxon>
        <taxon>Metazoa</taxon>
        <taxon>Ecdysozoa</taxon>
        <taxon>Arthropoda</taxon>
        <taxon>Hexapoda</taxon>
        <taxon>Insecta</taxon>
        <taxon>Pterygota</taxon>
        <taxon>Neoptera</taxon>
        <taxon>Paraneoptera</taxon>
        <taxon>Hemiptera</taxon>
        <taxon>Auchenorrhyncha</taxon>
        <taxon>Membracoidea</taxon>
        <taxon>Cicadellidae</taxon>
        <taxon>Cicadellinae</taxon>
        <taxon>Proconiini</taxon>
        <taxon>Cuerna</taxon>
    </lineage>
</organism>
<reference evidence="2" key="1">
    <citation type="submission" date="2015-11" db="EMBL/GenBank/DDBJ databases">
        <title>De novo transcriptome assembly of four potential Pierce s Disease insect vectors from Arizona vineyards.</title>
        <authorList>
            <person name="Tassone E.E."/>
        </authorList>
    </citation>
    <scope>NUCLEOTIDE SEQUENCE</scope>
</reference>